<feature type="compositionally biased region" description="Basic and acidic residues" evidence="2">
    <location>
        <begin position="201"/>
        <end position="220"/>
    </location>
</feature>
<feature type="region of interest" description="Disordered" evidence="2">
    <location>
        <begin position="151"/>
        <end position="397"/>
    </location>
</feature>
<dbReference type="AlphaFoldDB" id="B3RVU9"/>
<feature type="region of interest" description="Disordered" evidence="2">
    <location>
        <begin position="630"/>
        <end position="649"/>
    </location>
</feature>
<dbReference type="GO" id="GO:0031106">
    <property type="term" value="P:septin ring organization"/>
    <property type="evidence" value="ECO:0000318"/>
    <property type="project" value="GO_Central"/>
</dbReference>
<feature type="compositionally biased region" description="Polar residues" evidence="2">
    <location>
        <begin position="93"/>
        <end position="104"/>
    </location>
</feature>
<evidence type="ECO:0000256" key="1">
    <source>
        <dbReference type="ARBA" id="ARBA00023054"/>
    </source>
</evidence>
<dbReference type="KEGG" id="tad:TRIADDRAFT_55783"/>
<dbReference type="InParanoid" id="B3RVU9"/>
<evidence type="ECO:0000256" key="2">
    <source>
        <dbReference type="SAM" id="MobiDB-lite"/>
    </source>
</evidence>
<dbReference type="GO" id="GO:0000915">
    <property type="term" value="P:actomyosin contractile ring assembly"/>
    <property type="evidence" value="ECO:0000318"/>
    <property type="project" value="GO_Central"/>
</dbReference>
<dbReference type="InterPro" id="IPR012966">
    <property type="entry name" value="AHD"/>
</dbReference>
<dbReference type="PROSITE" id="PS50003">
    <property type="entry name" value="PH_DOMAIN"/>
    <property type="match status" value="1"/>
</dbReference>
<dbReference type="OMA" id="CINTRER"/>
<evidence type="ECO:0000259" key="3">
    <source>
        <dbReference type="PROSITE" id="PS50003"/>
    </source>
</evidence>
<dbReference type="InterPro" id="IPR051364">
    <property type="entry name" value="Cytokinesis/Rho-signaling"/>
</dbReference>
<accession>B3RVU9</accession>
<protein>
    <recommendedName>
        <fullName evidence="3">PH domain-containing protein</fullName>
    </recommendedName>
</protein>
<keyword evidence="5" id="KW-1185">Reference proteome</keyword>
<feature type="compositionally biased region" description="Polar residues" evidence="2">
    <location>
        <begin position="334"/>
        <end position="345"/>
    </location>
</feature>
<feature type="domain" description="PH" evidence="3">
    <location>
        <begin position="703"/>
        <end position="821"/>
    </location>
</feature>
<dbReference type="PhylomeDB" id="B3RVU9"/>
<dbReference type="RefSeq" id="XP_002112093.1">
    <property type="nucleotide sequence ID" value="XM_002112057.1"/>
</dbReference>
<dbReference type="GeneID" id="6752808"/>
<feature type="region of interest" description="Disordered" evidence="2">
    <location>
        <begin position="77"/>
        <end position="112"/>
    </location>
</feature>
<keyword evidence="1" id="KW-0175">Coiled coil</keyword>
<dbReference type="Pfam" id="PF00169">
    <property type="entry name" value="PH"/>
    <property type="match status" value="1"/>
</dbReference>
<dbReference type="eggNOG" id="KOG3640">
    <property type="taxonomic scope" value="Eukaryota"/>
</dbReference>
<dbReference type="STRING" id="10228.B3RVU9"/>
<dbReference type="InterPro" id="IPR001849">
    <property type="entry name" value="PH_domain"/>
</dbReference>
<proteinExistence type="predicted"/>
<dbReference type="InterPro" id="IPR011993">
    <property type="entry name" value="PH-like_dom_sf"/>
</dbReference>
<dbReference type="InterPro" id="IPR037840">
    <property type="entry name" value="PH_Anillin"/>
</dbReference>
<dbReference type="CDD" id="cd01263">
    <property type="entry name" value="PH_anillin"/>
    <property type="match status" value="1"/>
</dbReference>
<feature type="compositionally biased region" description="Basic and acidic residues" evidence="2">
    <location>
        <begin position="376"/>
        <end position="388"/>
    </location>
</feature>
<feature type="compositionally biased region" description="Polar residues" evidence="2">
    <location>
        <begin position="270"/>
        <end position="300"/>
    </location>
</feature>
<dbReference type="GO" id="GO:0000281">
    <property type="term" value="P:mitotic cytokinesis"/>
    <property type="evidence" value="ECO:0000318"/>
    <property type="project" value="GO_Central"/>
</dbReference>
<organism evidence="4 5">
    <name type="scientific">Trichoplax adhaerens</name>
    <name type="common">Trichoplax reptans</name>
    <dbReference type="NCBI Taxonomy" id="10228"/>
    <lineage>
        <taxon>Eukaryota</taxon>
        <taxon>Metazoa</taxon>
        <taxon>Placozoa</taxon>
        <taxon>Uniplacotomia</taxon>
        <taxon>Trichoplacea</taxon>
        <taxon>Trichoplacidae</taxon>
        <taxon>Trichoplax</taxon>
    </lineage>
</organism>
<dbReference type="PANTHER" id="PTHR21538:SF23">
    <property type="entry name" value="ANILLIN"/>
    <property type="match status" value="1"/>
</dbReference>
<dbReference type="CTD" id="6752808"/>
<dbReference type="EMBL" id="DS985244">
    <property type="protein sequence ID" value="EDV26060.1"/>
    <property type="molecule type" value="Genomic_DNA"/>
</dbReference>
<feature type="compositionally biased region" description="Polar residues" evidence="2">
    <location>
        <begin position="156"/>
        <end position="173"/>
    </location>
</feature>
<dbReference type="HOGENOM" id="CLU_337814_0_0_1"/>
<feature type="region of interest" description="Disordered" evidence="2">
    <location>
        <begin position="26"/>
        <end position="51"/>
    </location>
</feature>
<evidence type="ECO:0000313" key="5">
    <source>
        <dbReference type="Proteomes" id="UP000009022"/>
    </source>
</evidence>
<evidence type="ECO:0000313" key="4">
    <source>
        <dbReference type="EMBL" id="EDV26060.1"/>
    </source>
</evidence>
<dbReference type="GO" id="GO:0005826">
    <property type="term" value="C:actomyosin contractile ring"/>
    <property type="evidence" value="ECO:0000318"/>
    <property type="project" value="GO_Central"/>
</dbReference>
<name>B3RVU9_TRIAD</name>
<dbReference type="Gene3D" id="2.30.29.30">
    <property type="entry name" value="Pleckstrin-homology domain (PH domain)/Phosphotyrosine-binding domain (PTB)"/>
    <property type="match status" value="1"/>
</dbReference>
<reference evidence="4 5" key="1">
    <citation type="journal article" date="2008" name="Nature">
        <title>The Trichoplax genome and the nature of placozoans.</title>
        <authorList>
            <person name="Srivastava M."/>
            <person name="Begovic E."/>
            <person name="Chapman J."/>
            <person name="Putnam N.H."/>
            <person name="Hellsten U."/>
            <person name="Kawashima T."/>
            <person name="Kuo A."/>
            <person name="Mitros T."/>
            <person name="Salamov A."/>
            <person name="Carpenter M.L."/>
            <person name="Signorovitch A.Y."/>
            <person name="Moreno M.A."/>
            <person name="Kamm K."/>
            <person name="Grimwood J."/>
            <person name="Schmutz J."/>
            <person name="Shapiro H."/>
            <person name="Grigoriev I.V."/>
            <person name="Buss L.W."/>
            <person name="Schierwater B."/>
            <person name="Dellaporta S.L."/>
            <person name="Rokhsar D.S."/>
        </authorList>
    </citation>
    <scope>NUCLEOTIDE SEQUENCE [LARGE SCALE GENOMIC DNA]</scope>
    <source>
        <strain evidence="4 5">Grell-BS-1999</strain>
    </source>
</reference>
<sequence>MDEFTQKLLERTKARRENLARKVKDLEEIRSGNGRRKRPLREDDVNDNRERNFSGVRLDTAKRRCINTRERVDRFNKVGNKQTVKRDPIVSDNDLNTNGTNDESSSQEKENVTQSIRARKAMLFQQQKQQQEEIERRRNKKQAELASRLERKKVMQGSSGITQNESQLTTDDTQQSKDMEVDDSNLDNCAKSEDETTQIPARDEKHEVVTVKTPQEEVKRQVVQPTVRPTVDAADSLRVEEDDNTSSVSESEEKSSPPSRAKTMEKRISSRNVINNIVQPTSSENKSTITKTTPVGNENSPEIVDEDQPRRKLPRHPPVPPKRSNNNHSEHNTPHTYRNNATNAPSEKRRSSNTTPQQRRSSHDNQKNLPPIAPKRKSELEPVSRSQERLNLPTPDISNRASTGIFCGNFMQQKLNKMAGESLKEFSEKKGDGHQEDIRIILEEAATQQAIQFQASNALGICHPGSIEEAEAEKALLLAATRHQACLDQVQRLRGDTNLTMSDSVLHNQSEFRPVNTDLSLSDNIVHSFMVLVRDNQLTTLSSNLYSTRDGLQKEMAFANEINLKNVNRNVSLRVEIYCLRQNVTENVNNSGNTSGNKLTTPKVKKQNLFPKPSPKTPKKFMNMLTGRSQAKGSTSHSLSNTPKTANIPQHTNLKKTRFELIAVAKIDRHTLRNDTYELEQIVKPSPLSSYIHVTTKCNPMSVIEHRGFLNVHDDIGGYNVETWRRRWCKITPYAINLWNYPEDEEKGQTPITKLDLRYCVTESVHVLPREECFRRHTFRLDMHYLRPVNKSGQVKVQYLLSADCKEERTEWTSAINQLLTDIQGWQLGRIPSNRKEPSYCDV</sequence>
<dbReference type="Proteomes" id="UP000009022">
    <property type="component" value="Unassembled WGS sequence"/>
</dbReference>
<dbReference type="Pfam" id="PF08174">
    <property type="entry name" value="Anillin"/>
    <property type="match status" value="1"/>
</dbReference>
<dbReference type="SUPFAM" id="SSF50729">
    <property type="entry name" value="PH domain-like"/>
    <property type="match status" value="1"/>
</dbReference>
<feature type="region of interest" description="Disordered" evidence="2">
    <location>
        <begin position="589"/>
        <end position="619"/>
    </location>
</feature>
<feature type="compositionally biased region" description="Basic and acidic residues" evidence="2">
    <location>
        <begin position="40"/>
        <end position="51"/>
    </location>
</feature>
<dbReference type="SMART" id="SM00233">
    <property type="entry name" value="PH"/>
    <property type="match status" value="1"/>
</dbReference>
<dbReference type="PANTHER" id="PTHR21538">
    <property type="entry name" value="ANILLIN/RHOTEKIN RTKN"/>
    <property type="match status" value="1"/>
</dbReference>
<dbReference type="OrthoDB" id="5915976at2759"/>
<feature type="compositionally biased region" description="Polar residues" evidence="2">
    <location>
        <begin position="589"/>
        <end position="600"/>
    </location>
</feature>
<gene>
    <name evidence="4" type="ORF">TRIADDRAFT_55783</name>
</gene>
<dbReference type="FunFam" id="2.30.29.30:FF:000111">
    <property type="entry name" value="anillin isoform X1"/>
    <property type="match status" value="1"/>
</dbReference>